<keyword evidence="6" id="KW-0472">Membrane</keyword>
<evidence type="ECO:0000256" key="6">
    <source>
        <dbReference type="SAM" id="Phobius"/>
    </source>
</evidence>
<dbReference type="EC" id="4.3.2.9" evidence="1"/>
<evidence type="ECO:0000256" key="3">
    <source>
        <dbReference type="PIRSR" id="PIRSR617939-1"/>
    </source>
</evidence>
<proteinExistence type="predicted"/>
<protein>
    <recommendedName>
        <fullName evidence="1">gamma-glutamylcyclotransferase</fullName>
        <ecNumber evidence="1">4.3.2.9</ecNumber>
    </recommendedName>
</protein>
<sequence>MTSPKTYAAVSEGESHTAPHQRRMRRGSDGGLAVLRHLEAVSPPSQTSPSHPPTPRTSADRLSQPDVVPHPFPESFVAVADLQNAPPTPATVLYLAYGSNLCAETFLGRRGIRPLSQIAVSAPSLRLIFDLPGLPYLEPCFANTAPRKLPSNPPKLPPGIPDVPPLPDVPPFQPTPPPFTHNAAGDPVWTGPLIGVVYEVTREDFAKIIATEGGGASYTEILVPCLPLPARVSVPEKPPGPDLPRPFVARTLFAPRLPDIPGKDGDDEDPPSPPPPPSWLRRLLLPVRRPDPEYAQPSPRYLKLITDGAREHELPDEYQAYLQALGAYRATTWRQKIGRVLFYACWWPLLMVVLFGSRVFADEKGRVPPWVAATTTIMFNLVWMSYDGVAVSVFGDGEKTMEEEGGG</sequence>
<dbReference type="Proteomes" id="UP001172155">
    <property type="component" value="Unassembled WGS sequence"/>
</dbReference>
<dbReference type="PANTHER" id="PTHR12935:SF0">
    <property type="entry name" value="GAMMA-GLUTAMYLCYCLOTRANSFERASE"/>
    <property type="match status" value="1"/>
</dbReference>
<name>A0AA40F5W0_9PEZI</name>
<feature type="non-terminal residue" evidence="7">
    <location>
        <position position="407"/>
    </location>
</feature>
<dbReference type="GO" id="GO:0003839">
    <property type="term" value="F:gamma-glutamylcyclotransferase activity"/>
    <property type="evidence" value="ECO:0007669"/>
    <property type="project" value="UniProtKB-EC"/>
</dbReference>
<reference evidence="7" key="1">
    <citation type="submission" date="2023-06" db="EMBL/GenBank/DDBJ databases">
        <title>Genome-scale phylogeny and comparative genomics of the fungal order Sordariales.</title>
        <authorList>
            <consortium name="Lawrence Berkeley National Laboratory"/>
            <person name="Hensen N."/>
            <person name="Bonometti L."/>
            <person name="Westerberg I."/>
            <person name="Brannstrom I.O."/>
            <person name="Guillou S."/>
            <person name="Cros-Aarteil S."/>
            <person name="Calhoun S."/>
            <person name="Haridas S."/>
            <person name="Kuo A."/>
            <person name="Mondo S."/>
            <person name="Pangilinan J."/>
            <person name="Riley R."/>
            <person name="LaButti K."/>
            <person name="Andreopoulos B."/>
            <person name="Lipzen A."/>
            <person name="Chen C."/>
            <person name="Yanf M."/>
            <person name="Daum C."/>
            <person name="Ng V."/>
            <person name="Clum A."/>
            <person name="Steindorff A."/>
            <person name="Ohm R."/>
            <person name="Martin F."/>
            <person name="Silar P."/>
            <person name="Natvig D."/>
            <person name="Lalanne C."/>
            <person name="Gautier V."/>
            <person name="Ament-velasquez S.L."/>
            <person name="Kruys A."/>
            <person name="Hutchinson M.I."/>
            <person name="Powell A.J."/>
            <person name="Barry K."/>
            <person name="Miller A.N."/>
            <person name="Grigoriev I.V."/>
            <person name="Debuchy R."/>
            <person name="Gladieux P."/>
            <person name="Thoren M.H."/>
            <person name="Johannesson H."/>
        </authorList>
    </citation>
    <scope>NUCLEOTIDE SEQUENCE</scope>
    <source>
        <strain evidence="7">SMH3187-1</strain>
    </source>
</reference>
<feature type="transmembrane region" description="Helical" evidence="6">
    <location>
        <begin position="367"/>
        <end position="386"/>
    </location>
</feature>
<keyword evidence="2" id="KW-0456">Lyase</keyword>
<dbReference type="PANTHER" id="PTHR12935">
    <property type="entry name" value="GAMMA-GLUTAMYLCYCLOTRANSFERASE"/>
    <property type="match status" value="1"/>
</dbReference>
<feature type="binding site" evidence="4">
    <location>
        <position position="301"/>
    </location>
    <ligand>
        <name>substrate</name>
    </ligand>
</feature>
<gene>
    <name evidence="7" type="ORF">B0T18DRAFT_296099</name>
</gene>
<accession>A0AA40F5W0</accession>
<comment type="caution">
    <text evidence="7">The sequence shown here is derived from an EMBL/GenBank/DDBJ whole genome shotgun (WGS) entry which is preliminary data.</text>
</comment>
<feature type="region of interest" description="Disordered" evidence="5">
    <location>
        <begin position="258"/>
        <end position="279"/>
    </location>
</feature>
<evidence type="ECO:0000256" key="2">
    <source>
        <dbReference type="ARBA" id="ARBA00023239"/>
    </source>
</evidence>
<dbReference type="Gene3D" id="3.10.490.10">
    <property type="entry name" value="Gamma-glutamyl cyclotransferase-like"/>
    <property type="match status" value="1"/>
</dbReference>
<feature type="transmembrane region" description="Helical" evidence="6">
    <location>
        <begin position="340"/>
        <end position="360"/>
    </location>
</feature>
<organism evidence="7 8">
    <name type="scientific">Schizothecium vesticola</name>
    <dbReference type="NCBI Taxonomy" id="314040"/>
    <lineage>
        <taxon>Eukaryota</taxon>
        <taxon>Fungi</taxon>
        <taxon>Dikarya</taxon>
        <taxon>Ascomycota</taxon>
        <taxon>Pezizomycotina</taxon>
        <taxon>Sordariomycetes</taxon>
        <taxon>Sordariomycetidae</taxon>
        <taxon>Sordariales</taxon>
        <taxon>Schizotheciaceae</taxon>
        <taxon>Schizothecium</taxon>
    </lineage>
</organism>
<dbReference type="InterPro" id="IPR017939">
    <property type="entry name" value="G-Glutamylcylcotransferase"/>
</dbReference>
<keyword evidence="6" id="KW-0812">Transmembrane</keyword>
<dbReference type="AlphaFoldDB" id="A0AA40F5W0"/>
<evidence type="ECO:0000256" key="1">
    <source>
        <dbReference type="ARBA" id="ARBA00012346"/>
    </source>
</evidence>
<dbReference type="EMBL" id="JAUKUD010000002">
    <property type="protein sequence ID" value="KAK0751759.1"/>
    <property type="molecule type" value="Genomic_DNA"/>
</dbReference>
<evidence type="ECO:0000313" key="8">
    <source>
        <dbReference type="Proteomes" id="UP001172155"/>
    </source>
</evidence>
<evidence type="ECO:0000313" key="7">
    <source>
        <dbReference type="EMBL" id="KAK0751759.1"/>
    </source>
</evidence>
<keyword evidence="6" id="KW-1133">Transmembrane helix</keyword>
<keyword evidence="8" id="KW-1185">Reference proteome</keyword>
<evidence type="ECO:0000256" key="4">
    <source>
        <dbReference type="PIRSR" id="PIRSR617939-2"/>
    </source>
</evidence>
<feature type="active site" description="Proton acceptor" evidence="3">
    <location>
        <position position="212"/>
    </location>
</feature>
<feature type="binding site" evidence="4">
    <location>
        <begin position="94"/>
        <end position="99"/>
    </location>
    <ligand>
        <name>substrate</name>
    </ligand>
</feature>
<feature type="region of interest" description="Disordered" evidence="5">
    <location>
        <begin position="1"/>
        <end position="67"/>
    </location>
</feature>
<evidence type="ECO:0000256" key="5">
    <source>
        <dbReference type="SAM" id="MobiDB-lite"/>
    </source>
</evidence>